<evidence type="ECO:0000256" key="2">
    <source>
        <dbReference type="ARBA" id="ARBA00022603"/>
    </source>
</evidence>
<dbReference type="AlphaFoldDB" id="A0A1I1Q760"/>
<dbReference type="PANTHER" id="PTHR43667:SF1">
    <property type="entry name" value="CYCLOPROPANE-FATTY-ACYL-PHOSPHOLIPID SYNTHASE"/>
    <property type="match status" value="1"/>
</dbReference>
<keyword evidence="3" id="KW-0808">Transferase</keyword>
<keyword evidence="4" id="KW-0949">S-adenosyl-L-methionine</keyword>
<protein>
    <submittedName>
        <fullName evidence="6">Cyclopropane-fatty-acyl-phospholipid synthase</fullName>
    </submittedName>
</protein>
<keyword evidence="7" id="KW-1185">Reference proteome</keyword>
<organism evidence="6 7">
    <name type="scientific">Thiohalospira halophila DSM 15071</name>
    <dbReference type="NCBI Taxonomy" id="1123397"/>
    <lineage>
        <taxon>Bacteria</taxon>
        <taxon>Pseudomonadati</taxon>
        <taxon>Pseudomonadota</taxon>
        <taxon>Gammaproteobacteria</taxon>
        <taxon>Thiohalospirales</taxon>
        <taxon>Thiohalospiraceae</taxon>
        <taxon>Thiohalospira</taxon>
    </lineage>
</organism>
<sequence>MQGNTPHGRAKGADLALAERILAGMGNPALAVILWDGSRVGPSDTVADVAVADRRALWAIALNADLHFGDLYAAGRVRIDGDLQTFLETGYRAMDGQPTPWPLRFLHRWQNRPRRNSLNGSRENIHHHYDLGNDFYRLWLDQEVMQYTCAYYPSESASLEEAQIAKLHHVCRKLRLKPGDTVVEAGCGWGGLARFMAKHYGVKVRAFNVSQEQLRFAREEAERQGLSDRVEYVEDDYRNIEGTYDVFVSVGMLEHVGTEQYPELGAVIDRVLAPHGRGLIHTIGRNRPQLMNPWIEKRIFPGAYPPTLREMAAIFEPYAFSIQDVENIRLHYARTLQHWLERFEANVETVRQMFDEHFVRTWRLYLAGSIASFTTGELQLFQTVFTRPDYNELPWSRAYLYTAGEEGA</sequence>
<evidence type="ECO:0000256" key="1">
    <source>
        <dbReference type="ARBA" id="ARBA00010815"/>
    </source>
</evidence>
<keyword evidence="2" id="KW-0489">Methyltransferase</keyword>
<gene>
    <name evidence="6" type="ORF">SAMN05660831_00818</name>
</gene>
<proteinExistence type="inferred from homology"/>
<dbReference type="Proteomes" id="UP000198611">
    <property type="component" value="Unassembled WGS sequence"/>
</dbReference>
<dbReference type="PIRSF" id="PIRSF003085">
    <property type="entry name" value="CMAS"/>
    <property type="match status" value="1"/>
</dbReference>
<dbReference type="GO" id="GO:0032259">
    <property type="term" value="P:methylation"/>
    <property type="evidence" value="ECO:0007669"/>
    <property type="project" value="UniProtKB-KW"/>
</dbReference>
<accession>A0A1I1Q760</accession>
<dbReference type="EMBL" id="FOMJ01000002">
    <property type="protein sequence ID" value="SFD13950.1"/>
    <property type="molecule type" value="Genomic_DNA"/>
</dbReference>
<dbReference type="GO" id="GO:0008168">
    <property type="term" value="F:methyltransferase activity"/>
    <property type="evidence" value="ECO:0007669"/>
    <property type="project" value="UniProtKB-KW"/>
</dbReference>
<dbReference type="RefSeq" id="WP_093427495.1">
    <property type="nucleotide sequence ID" value="NZ_FOMJ01000002.1"/>
</dbReference>
<evidence type="ECO:0000313" key="7">
    <source>
        <dbReference type="Proteomes" id="UP000198611"/>
    </source>
</evidence>
<comment type="similarity">
    <text evidence="1">Belongs to the CFA/CMAS family.</text>
</comment>
<dbReference type="InterPro" id="IPR003333">
    <property type="entry name" value="CMAS"/>
</dbReference>
<dbReference type="GO" id="GO:0008610">
    <property type="term" value="P:lipid biosynthetic process"/>
    <property type="evidence" value="ECO:0007669"/>
    <property type="project" value="InterPro"/>
</dbReference>
<dbReference type="PANTHER" id="PTHR43667">
    <property type="entry name" value="CYCLOPROPANE-FATTY-ACYL-PHOSPHOLIPID SYNTHASE"/>
    <property type="match status" value="1"/>
</dbReference>
<dbReference type="Pfam" id="PF02353">
    <property type="entry name" value="CMAS"/>
    <property type="match status" value="1"/>
</dbReference>
<evidence type="ECO:0000256" key="4">
    <source>
        <dbReference type="ARBA" id="ARBA00022691"/>
    </source>
</evidence>
<name>A0A1I1Q760_9GAMM</name>
<evidence type="ECO:0000313" key="6">
    <source>
        <dbReference type="EMBL" id="SFD13950.1"/>
    </source>
</evidence>
<dbReference type="CDD" id="cd02440">
    <property type="entry name" value="AdoMet_MTases"/>
    <property type="match status" value="1"/>
</dbReference>
<evidence type="ECO:0000256" key="3">
    <source>
        <dbReference type="ARBA" id="ARBA00022679"/>
    </source>
</evidence>
<dbReference type="Gene3D" id="3.40.50.150">
    <property type="entry name" value="Vaccinia Virus protein VP39"/>
    <property type="match status" value="1"/>
</dbReference>
<dbReference type="STRING" id="1123397.SAMN05660831_00818"/>
<evidence type="ECO:0000256" key="5">
    <source>
        <dbReference type="ARBA" id="ARBA00023098"/>
    </source>
</evidence>
<dbReference type="InterPro" id="IPR029063">
    <property type="entry name" value="SAM-dependent_MTases_sf"/>
</dbReference>
<dbReference type="OrthoDB" id="9782855at2"/>
<dbReference type="SUPFAM" id="SSF53335">
    <property type="entry name" value="S-adenosyl-L-methionine-dependent methyltransferases"/>
    <property type="match status" value="1"/>
</dbReference>
<dbReference type="InterPro" id="IPR050723">
    <property type="entry name" value="CFA/CMAS"/>
</dbReference>
<reference evidence="6 7" key="1">
    <citation type="submission" date="2016-10" db="EMBL/GenBank/DDBJ databases">
        <authorList>
            <person name="de Groot N.N."/>
        </authorList>
    </citation>
    <scope>NUCLEOTIDE SEQUENCE [LARGE SCALE GENOMIC DNA]</scope>
    <source>
        <strain evidence="6 7">HL3</strain>
    </source>
</reference>
<keyword evidence="5" id="KW-0443">Lipid metabolism</keyword>